<organism evidence="1 2">
    <name type="scientific">Eragrostis curvula</name>
    <name type="common">weeping love grass</name>
    <dbReference type="NCBI Taxonomy" id="38414"/>
    <lineage>
        <taxon>Eukaryota</taxon>
        <taxon>Viridiplantae</taxon>
        <taxon>Streptophyta</taxon>
        <taxon>Embryophyta</taxon>
        <taxon>Tracheophyta</taxon>
        <taxon>Spermatophyta</taxon>
        <taxon>Magnoliopsida</taxon>
        <taxon>Liliopsida</taxon>
        <taxon>Poales</taxon>
        <taxon>Poaceae</taxon>
        <taxon>PACMAD clade</taxon>
        <taxon>Chloridoideae</taxon>
        <taxon>Eragrostideae</taxon>
        <taxon>Eragrostidinae</taxon>
        <taxon>Eragrostis</taxon>
    </lineage>
</organism>
<proteinExistence type="predicted"/>
<gene>
    <name evidence="1" type="ORF">EJB05_05923</name>
</gene>
<comment type="caution">
    <text evidence="1">The sequence shown here is derived from an EMBL/GenBank/DDBJ whole genome shotgun (WGS) entry which is preliminary data.</text>
</comment>
<evidence type="ECO:0000313" key="1">
    <source>
        <dbReference type="EMBL" id="TVU46390.1"/>
    </source>
</evidence>
<name>A0A5J9WG47_9POAL</name>
<reference evidence="1 2" key="1">
    <citation type="journal article" date="2019" name="Sci. Rep.">
        <title>A high-quality genome of Eragrostis curvula grass provides insights into Poaceae evolution and supports new strategies to enhance forage quality.</title>
        <authorList>
            <person name="Carballo J."/>
            <person name="Santos B.A.C.M."/>
            <person name="Zappacosta D."/>
            <person name="Garbus I."/>
            <person name="Selva J.P."/>
            <person name="Gallo C.A."/>
            <person name="Diaz A."/>
            <person name="Albertini E."/>
            <person name="Caccamo M."/>
            <person name="Echenique V."/>
        </authorList>
    </citation>
    <scope>NUCLEOTIDE SEQUENCE [LARGE SCALE GENOMIC DNA]</scope>
    <source>
        <strain evidence="2">cv. Victoria</strain>
        <tissue evidence="1">Leaf</tissue>
    </source>
</reference>
<dbReference type="Gramene" id="TVU46390">
    <property type="protein sequence ID" value="TVU46390"/>
    <property type="gene ID" value="EJB05_05923"/>
</dbReference>
<dbReference type="EMBL" id="RWGY01000004">
    <property type="protein sequence ID" value="TVU46390.1"/>
    <property type="molecule type" value="Genomic_DNA"/>
</dbReference>
<sequence length="302" mass="35474">MPTTVNNGQVPQATNEKGSFWWKDIMKFCDHYRGNASEKVGKGDTLLLWEDVWDGHFLKNELPRLPSFSRSNKTSVLQYVINTDPHHLFHTPLSQEVMQELTTLNSIINQVQQRQNEKDVWIFNCGTSYILQENSTIWLSNPSIRHNLSNGSREQKLNSRNLLKRKNYKVDGDDYTCVLCNHNIEEYTYHLFVMCPFMSTVGIFLGSRGTTLHFFQTLQRARENCQHNFFMEIFTIAVWEIWKQQNGKIFRGAIPSIQAWKTSFVGTVNRQIYRLKEEDQQLVKDWLQNLLVTIHLSMHKKK</sequence>
<accession>A0A5J9WG47</accession>
<dbReference type="OrthoDB" id="681845at2759"/>
<dbReference type="AlphaFoldDB" id="A0A5J9WG47"/>
<evidence type="ECO:0008006" key="3">
    <source>
        <dbReference type="Google" id="ProtNLM"/>
    </source>
</evidence>
<evidence type="ECO:0000313" key="2">
    <source>
        <dbReference type="Proteomes" id="UP000324897"/>
    </source>
</evidence>
<dbReference type="Proteomes" id="UP000324897">
    <property type="component" value="Chromosome 5"/>
</dbReference>
<protein>
    <recommendedName>
        <fullName evidence="3">Reverse transcriptase zinc-binding domain-containing protein</fullName>
    </recommendedName>
</protein>
<keyword evidence="2" id="KW-1185">Reference proteome</keyword>
<feature type="non-terminal residue" evidence="1">
    <location>
        <position position="1"/>
    </location>
</feature>